<comment type="subcellular location">
    <subcellularLocation>
        <location evidence="1">Membrane</location>
        <topology evidence="1">Multi-pass membrane protein</topology>
    </subcellularLocation>
</comment>
<evidence type="ECO:0000256" key="3">
    <source>
        <dbReference type="ARBA" id="ARBA00022989"/>
    </source>
</evidence>
<dbReference type="AlphaFoldDB" id="A0A927PN17"/>
<feature type="domain" description="Integral membrane bound transporter" evidence="7">
    <location>
        <begin position="95"/>
        <end position="216"/>
    </location>
</feature>
<reference evidence="8" key="1">
    <citation type="submission" date="2020-09" db="EMBL/GenBank/DDBJ databases">
        <title>Hoyosella lacisalsi sp. nov., a halotolerant actinobacterium isolated from soil of Lake Gudzhirganskoe.</title>
        <authorList>
            <person name="Yang Q."/>
            <person name="Guo P.Y."/>
            <person name="Liu S.W."/>
            <person name="Li F.N."/>
            <person name="Sun C.H."/>
        </authorList>
    </citation>
    <scope>NUCLEOTIDE SEQUENCE</scope>
    <source>
        <strain evidence="8">G463</strain>
    </source>
</reference>
<keyword evidence="9" id="KW-1185">Reference proteome</keyword>
<organism evidence="8 9">
    <name type="scientific">Lolliginicoccus lacisalsi</name>
    <dbReference type="NCBI Taxonomy" id="2742202"/>
    <lineage>
        <taxon>Bacteria</taxon>
        <taxon>Bacillati</taxon>
        <taxon>Actinomycetota</taxon>
        <taxon>Actinomycetes</taxon>
        <taxon>Mycobacteriales</taxon>
        <taxon>Hoyosellaceae</taxon>
        <taxon>Lolliginicoccus</taxon>
    </lineage>
</organism>
<feature type="transmembrane region" description="Helical" evidence="6">
    <location>
        <begin position="199"/>
        <end position="220"/>
    </location>
</feature>
<dbReference type="Pfam" id="PF13515">
    <property type="entry name" value="FUSC_2"/>
    <property type="match status" value="1"/>
</dbReference>
<proteinExistence type="predicted"/>
<protein>
    <submittedName>
        <fullName evidence="8">FUSC family protein</fullName>
    </submittedName>
</protein>
<evidence type="ECO:0000256" key="5">
    <source>
        <dbReference type="SAM" id="MobiDB-lite"/>
    </source>
</evidence>
<dbReference type="EMBL" id="JACYWE010000008">
    <property type="protein sequence ID" value="MBD8507427.1"/>
    <property type="molecule type" value="Genomic_DNA"/>
</dbReference>
<evidence type="ECO:0000259" key="7">
    <source>
        <dbReference type="Pfam" id="PF13515"/>
    </source>
</evidence>
<comment type="caution">
    <text evidence="8">The sequence shown here is derived from an EMBL/GenBank/DDBJ whole genome shotgun (WGS) entry which is preliminary data.</text>
</comment>
<dbReference type="InterPro" id="IPR049453">
    <property type="entry name" value="Memb_transporter_dom"/>
</dbReference>
<gene>
    <name evidence="8" type="ORF">HT102_13135</name>
</gene>
<evidence type="ECO:0000256" key="6">
    <source>
        <dbReference type="SAM" id="Phobius"/>
    </source>
</evidence>
<accession>A0A927PN17</accession>
<evidence type="ECO:0000256" key="4">
    <source>
        <dbReference type="ARBA" id="ARBA00023136"/>
    </source>
</evidence>
<evidence type="ECO:0000256" key="1">
    <source>
        <dbReference type="ARBA" id="ARBA00004141"/>
    </source>
</evidence>
<dbReference type="Proteomes" id="UP000642993">
    <property type="component" value="Unassembled WGS sequence"/>
</dbReference>
<name>A0A927PN17_9ACTN</name>
<feature type="region of interest" description="Disordered" evidence="5">
    <location>
        <begin position="1"/>
        <end position="24"/>
    </location>
</feature>
<sequence>MRATRASCALSGRSPVPRRASARTRRTPAAWTCSRIAILARRKNLVSARRIDAFLRQLAHDLSARLPQPIRDPVRRLVLSMIPIIQCATAAGLSWWIAKDVVGNPQPFFAPIAAVVSLGLTLATRVRRVFELLAGVSVGIGVGSLLIGVIGTGPWQIAMVVGLAMAVAVLVDGGPVITMQAATSGVLVATLLPPGDDAGLSRVIDALIGGAVGVLVVAILPTHPVRRARRDAGAILAEVVAVLRQVARGLETGDASVIEEALRRARATQPGIDQLRSDLKGGHDISRLAPVYWGSRSRLDRLAATADPIDAAVRNTRVLARRALTLVLDGERLDPAMVDLVRELAMAAGVVRQMVLAAPGEHPDEAEAARRLRTVARRARFELVSGRGLSSGGVLAQVRSILVDLFQVSGLQRVSALATLPPTVEHPAVPPEDED</sequence>
<keyword evidence="3 6" id="KW-1133">Transmembrane helix</keyword>
<keyword evidence="4 6" id="KW-0472">Membrane</keyword>
<evidence type="ECO:0000313" key="8">
    <source>
        <dbReference type="EMBL" id="MBD8507427.1"/>
    </source>
</evidence>
<feature type="transmembrane region" description="Helical" evidence="6">
    <location>
        <begin position="155"/>
        <end position="171"/>
    </location>
</feature>
<feature type="transmembrane region" description="Helical" evidence="6">
    <location>
        <begin position="77"/>
        <end position="98"/>
    </location>
</feature>
<keyword evidence="2 6" id="KW-0812">Transmembrane</keyword>
<evidence type="ECO:0000313" key="9">
    <source>
        <dbReference type="Proteomes" id="UP000642993"/>
    </source>
</evidence>
<dbReference type="GO" id="GO:0016020">
    <property type="term" value="C:membrane"/>
    <property type="evidence" value="ECO:0007669"/>
    <property type="project" value="UniProtKB-SubCell"/>
</dbReference>
<feature type="transmembrane region" description="Helical" evidence="6">
    <location>
        <begin position="129"/>
        <end position="149"/>
    </location>
</feature>
<feature type="transmembrane region" description="Helical" evidence="6">
    <location>
        <begin position="104"/>
        <end position="122"/>
    </location>
</feature>
<evidence type="ECO:0000256" key="2">
    <source>
        <dbReference type="ARBA" id="ARBA00022692"/>
    </source>
</evidence>